<accession>A0A1I5XD34</accession>
<dbReference type="AlphaFoldDB" id="A0A1I5XD34"/>
<organism evidence="1 2">
    <name type="scientific">Amycolatopsis rubida</name>
    <dbReference type="NCBI Taxonomy" id="112413"/>
    <lineage>
        <taxon>Bacteria</taxon>
        <taxon>Bacillati</taxon>
        <taxon>Actinomycetota</taxon>
        <taxon>Actinomycetes</taxon>
        <taxon>Pseudonocardiales</taxon>
        <taxon>Pseudonocardiaceae</taxon>
        <taxon>Amycolatopsis</taxon>
    </lineage>
</organism>
<evidence type="ECO:0000313" key="2">
    <source>
        <dbReference type="Proteomes" id="UP000199137"/>
    </source>
</evidence>
<dbReference type="OrthoDB" id="3635689at2"/>
<dbReference type="Proteomes" id="UP000199137">
    <property type="component" value="Unassembled WGS sequence"/>
</dbReference>
<protein>
    <submittedName>
        <fullName evidence="1">Uncharacterized protein</fullName>
    </submittedName>
</protein>
<name>A0A1I5XD34_9PSEU</name>
<evidence type="ECO:0000313" key="1">
    <source>
        <dbReference type="EMBL" id="SFQ29889.1"/>
    </source>
</evidence>
<dbReference type="RefSeq" id="WP_093575705.1">
    <property type="nucleotide sequence ID" value="NZ_FOWC01000010.1"/>
</dbReference>
<proteinExistence type="predicted"/>
<reference evidence="2" key="1">
    <citation type="submission" date="2016-10" db="EMBL/GenBank/DDBJ databases">
        <authorList>
            <person name="Varghese N."/>
            <person name="Submissions S."/>
        </authorList>
    </citation>
    <scope>NUCLEOTIDE SEQUENCE [LARGE SCALE GENOMIC DNA]</scope>
    <source>
        <strain evidence="2">DSM 44637</strain>
    </source>
</reference>
<dbReference type="STRING" id="112413.SAMN05421854_110164"/>
<gene>
    <name evidence="1" type="ORF">SAMN05421854_110164</name>
</gene>
<dbReference type="EMBL" id="FOWC01000010">
    <property type="protein sequence ID" value="SFQ29889.1"/>
    <property type="molecule type" value="Genomic_DNA"/>
</dbReference>
<sequence length="95" mass="10074">MSTETIPAPRTSPEPATADGDVVLTWDRWSGWAHLARHRAGDTELPAFVGIARLPGATAADVRATLAASGLTVLTEYDVDEQLTEFRVGLTAGAR</sequence>